<evidence type="ECO:0000313" key="4">
    <source>
        <dbReference type="EMBL" id="MFC7068661.1"/>
    </source>
</evidence>
<feature type="domain" description="Fumarylacetoacetase-like C-terminal" evidence="3">
    <location>
        <begin position="102"/>
        <end position="286"/>
    </location>
</feature>
<keyword evidence="2" id="KW-0479">Metal-binding</keyword>
<keyword evidence="4" id="KW-0378">Hydrolase</keyword>
<dbReference type="Proteomes" id="UP001596461">
    <property type="component" value="Unassembled WGS sequence"/>
</dbReference>
<evidence type="ECO:0000256" key="1">
    <source>
        <dbReference type="ARBA" id="ARBA00010211"/>
    </source>
</evidence>
<dbReference type="InterPro" id="IPR036663">
    <property type="entry name" value="Fumarylacetoacetase_C_sf"/>
</dbReference>
<dbReference type="Pfam" id="PF01557">
    <property type="entry name" value="FAA_hydrolase"/>
    <property type="match status" value="1"/>
</dbReference>
<dbReference type="PANTHER" id="PTHR42796">
    <property type="entry name" value="FUMARYLACETOACETATE HYDROLASE DOMAIN-CONTAINING PROTEIN 2A-RELATED"/>
    <property type="match status" value="1"/>
</dbReference>
<reference evidence="4 5" key="1">
    <citation type="journal article" date="2019" name="Int. J. Syst. Evol. Microbiol.">
        <title>The Global Catalogue of Microorganisms (GCM) 10K type strain sequencing project: providing services to taxonomists for standard genome sequencing and annotation.</title>
        <authorList>
            <consortium name="The Broad Institute Genomics Platform"/>
            <consortium name="The Broad Institute Genome Sequencing Center for Infectious Disease"/>
            <person name="Wu L."/>
            <person name="Ma J."/>
        </authorList>
    </citation>
    <scope>NUCLEOTIDE SEQUENCE [LARGE SCALE GENOMIC DNA]</scope>
    <source>
        <strain evidence="4 5">DT31</strain>
    </source>
</reference>
<dbReference type="SUPFAM" id="SSF56529">
    <property type="entry name" value="FAH"/>
    <property type="match status" value="1"/>
</dbReference>
<dbReference type="EMBL" id="JBHTAH010000002">
    <property type="protein sequence ID" value="MFC7068661.1"/>
    <property type="molecule type" value="Genomic_DNA"/>
</dbReference>
<evidence type="ECO:0000259" key="3">
    <source>
        <dbReference type="Pfam" id="PF01557"/>
    </source>
</evidence>
<dbReference type="GO" id="GO:0046872">
    <property type="term" value="F:metal ion binding"/>
    <property type="evidence" value="ECO:0007669"/>
    <property type="project" value="UniProtKB-KW"/>
</dbReference>
<comment type="similarity">
    <text evidence="1">Belongs to the FAH family.</text>
</comment>
<comment type="caution">
    <text evidence="4">The sequence shown here is derived from an EMBL/GenBank/DDBJ whole genome shotgun (WGS) entry which is preliminary data.</text>
</comment>
<proteinExistence type="inferred from homology"/>
<evidence type="ECO:0000256" key="2">
    <source>
        <dbReference type="ARBA" id="ARBA00022723"/>
    </source>
</evidence>
<dbReference type="AlphaFoldDB" id="A0ABD5W5N4"/>
<name>A0ABD5W5N4_9EURY</name>
<organism evidence="4 5">
    <name type="scientific">Halobaculum lipolyticum</name>
    <dbReference type="NCBI Taxonomy" id="3032001"/>
    <lineage>
        <taxon>Archaea</taxon>
        <taxon>Methanobacteriati</taxon>
        <taxon>Methanobacteriota</taxon>
        <taxon>Stenosarchaea group</taxon>
        <taxon>Halobacteria</taxon>
        <taxon>Halobacteriales</taxon>
        <taxon>Haloferacaceae</taxon>
        <taxon>Halobaculum</taxon>
    </lineage>
</organism>
<dbReference type="InterPro" id="IPR051121">
    <property type="entry name" value="FAH"/>
</dbReference>
<protein>
    <submittedName>
        <fullName evidence="4">Fumarylacetoacetate hydrolase family protein</fullName>
    </submittedName>
</protein>
<dbReference type="GeneID" id="81126821"/>
<dbReference type="Gene3D" id="3.90.850.10">
    <property type="entry name" value="Fumarylacetoacetase-like, C-terminal domain"/>
    <property type="match status" value="1"/>
</dbReference>
<accession>A0ABD5W5N4</accession>
<keyword evidence="5" id="KW-1185">Reference proteome</keyword>
<gene>
    <name evidence="4" type="ORF">ACFQL9_03330</name>
</gene>
<evidence type="ECO:0000313" key="5">
    <source>
        <dbReference type="Proteomes" id="UP001596461"/>
    </source>
</evidence>
<dbReference type="RefSeq" id="WP_284033532.1">
    <property type="nucleotide sequence ID" value="NZ_CP126155.1"/>
</dbReference>
<dbReference type="GO" id="GO:0044281">
    <property type="term" value="P:small molecule metabolic process"/>
    <property type="evidence" value="ECO:0007669"/>
    <property type="project" value="UniProtKB-ARBA"/>
</dbReference>
<dbReference type="GO" id="GO:0016787">
    <property type="term" value="F:hydrolase activity"/>
    <property type="evidence" value="ECO:0007669"/>
    <property type="project" value="UniProtKB-KW"/>
</dbReference>
<sequence>MRYYQLGGSGESRLAVRTGDGLYDLTAASPDVGSYLDLVRTASITDTDTDAIVDGLLARAPSIDADAVEGDLDTPLRPGEVWAAGVTYRISEEARREESDMEEMYIDVYEADRPEVFFKATPNRIVGPDEAVGIRRDSTWDVPEPELGIVLYRGDIVGFTVGNDMSSRAIEGENPLYLPQAKVYDRCCSLGPCVRSAESIDDPQDLDMWMTIERDGEVMFDESTTTGEMVRSLDELVDCYVDHNAIPELSVLLTGTSLVPDETFTLREGDRIDIGIEGIGSMTNPVTTV</sequence>
<dbReference type="InterPro" id="IPR011234">
    <property type="entry name" value="Fumarylacetoacetase-like_C"/>
</dbReference>
<dbReference type="PANTHER" id="PTHR42796:SF7">
    <property type="entry name" value="2-DEHYDRO-3-DEOXY-D-ARABINONATE DEHYDRATASE"/>
    <property type="match status" value="1"/>
</dbReference>